<proteinExistence type="predicted"/>
<dbReference type="NCBIfam" id="TIGR03816">
    <property type="entry name" value="tadE_like_DECH"/>
    <property type="match status" value="1"/>
</dbReference>
<evidence type="ECO:0000259" key="1">
    <source>
        <dbReference type="Pfam" id="PF13400"/>
    </source>
</evidence>
<dbReference type="Pfam" id="PF13400">
    <property type="entry name" value="Tad"/>
    <property type="match status" value="1"/>
</dbReference>
<keyword evidence="3" id="KW-1185">Reference proteome</keyword>
<dbReference type="Proteomes" id="UP000316628">
    <property type="component" value="Unassembled WGS sequence"/>
</dbReference>
<evidence type="ECO:0000313" key="3">
    <source>
        <dbReference type="Proteomes" id="UP000316628"/>
    </source>
</evidence>
<sequence>MVAVAVVGVWFALVVGAVQVGEAVVGRHRASAAADLAAVAAAGQLGGGVAHACARARWVVERMGGRLVECLVEGWEVEVRVSGGSTVFGAPSARARAGPAER</sequence>
<organism evidence="2 3">
    <name type="scientific">Saccharothrix saharensis</name>
    <dbReference type="NCBI Taxonomy" id="571190"/>
    <lineage>
        <taxon>Bacteria</taxon>
        <taxon>Bacillati</taxon>
        <taxon>Actinomycetota</taxon>
        <taxon>Actinomycetes</taxon>
        <taxon>Pseudonocardiales</taxon>
        <taxon>Pseudonocardiaceae</taxon>
        <taxon>Saccharothrix</taxon>
    </lineage>
</organism>
<evidence type="ECO:0000313" key="2">
    <source>
        <dbReference type="EMBL" id="TQM81625.1"/>
    </source>
</evidence>
<accession>A0A543JFK1</accession>
<dbReference type="InterPro" id="IPR028087">
    <property type="entry name" value="Tad_N"/>
</dbReference>
<name>A0A543JFK1_9PSEU</name>
<reference evidence="2 3" key="1">
    <citation type="submission" date="2019-06" db="EMBL/GenBank/DDBJ databases">
        <title>Sequencing the genomes of 1000 actinobacteria strains.</title>
        <authorList>
            <person name="Klenk H.-P."/>
        </authorList>
    </citation>
    <scope>NUCLEOTIDE SEQUENCE [LARGE SCALE GENOMIC DNA]</scope>
    <source>
        <strain evidence="2 3">DSM 45456</strain>
    </source>
</reference>
<dbReference type="AlphaFoldDB" id="A0A543JFK1"/>
<dbReference type="EMBL" id="VFPP01000001">
    <property type="protein sequence ID" value="TQM81625.1"/>
    <property type="molecule type" value="Genomic_DNA"/>
</dbReference>
<gene>
    <name evidence="2" type="ORF">FHX81_3994</name>
</gene>
<feature type="domain" description="Putative Flp pilus-assembly TadG-like N-terminal" evidence="1">
    <location>
        <begin position="1"/>
        <end position="43"/>
    </location>
</feature>
<dbReference type="InterPro" id="IPR021202">
    <property type="entry name" value="Rv3654c-like"/>
</dbReference>
<protein>
    <submittedName>
        <fullName evidence="2">Secretion/DNA translocation related TadE-like protein</fullName>
    </submittedName>
</protein>
<comment type="caution">
    <text evidence="2">The sequence shown here is derived from an EMBL/GenBank/DDBJ whole genome shotgun (WGS) entry which is preliminary data.</text>
</comment>